<dbReference type="InterPro" id="IPR036567">
    <property type="entry name" value="RHF-like"/>
</dbReference>
<dbReference type="OrthoDB" id="9795980at2"/>
<organism evidence="6 7">
    <name type="scientific">Legionella worsleiensis</name>
    <dbReference type="NCBI Taxonomy" id="45076"/>
    <lineage>
        <taxon>Bacteria</taxon>
        <taxon>Pseudomonadati</taxon>
        <taxon>Pseudomonadota</taxon>
        <taxon>Gammaproteobacteria</taxon>
        <taxon>Legionellales</taxon>
        <taxon>Legionellaceae</taxon>
        <taxon>Legionella</taxon>
    </lineage>
</organism>
<evidence type="ECO:0000256" key="1">
    <source>
        <dbReference type="ARBA" id="ARBA00022845"/>
    </source>
</evidence>
<keyword evidence="1" id="KW-0810">Translation regulation</keyword>
<comment type="subunit">
    <text evidence="3">Associates exclusively with 100S ribosomes, which are dimers of 70S ribosomes.</text>
</comment>
<dbReference type="Gene3D" id="3.30.160.100">
    <property type="entry name" value="Ribosome hibernation promotion factor-like"/>
    <property type="match status" value="1"/>
</dbReference>
<evidence type="ECO:0000313" key="6">
    <source>
        <dbReference type="EMBL" id="KTD80151.1"/>
    </source>
</evidence>
<gene>
    <name evidence="6" type="ORF">Lwor_1059</name>
</gene>
<sequence length="101" mass="11690">MQINITGHRLDVTPALRAFTEEKFARLERHFEHITSISVVFDIEEELRKIAKATILVTKGEVHASSESEDMYAAIDLLVDKLNRQLVKHKEKILGLRDHRE</sequence>
<protein>
    <recommendedName>
        <fullName evidence="4">Ribosome hibernation promoting factor</fullName>
    </recommendedName>
    <alternativeName>
        <fullName evidence="5">Hibernation factor HPF</fullName>
    </alternativeName>
</protein>
<keyword evidence="7" id="KW-1185">Reference proteome</keyword>
<dbReference type="SUPFAM" id="SSF69754">
    <property type="entry name" value="Ribosome binding protein Y (YfiA homologue)"/>
    <property type="match status" value="1"/>
</dbReference>
<name>A0A0W1AFL1_9GAMM</name>
<dbReference type="AlphaFoldDB" id="A0A0W1AFL1"/>
<proteinExistence type="inferred from homology"/>
<dbReference type="GO" id="GO:0043024">
    <property type="term" value="F:ribosomal small subunit binding"/>
    <property type="evidence" value="ECO:0007669"/>
    <property type="project" value="TreeGrafter"/>
</dbReference>
<evidence type="ECO:0000256" key="5">
    <source>
        <dbReference type="ARBA" id="ARBA00041319"/>
    </source>
</evidence>
<comment type="caution">
    <text evidence="6">The sequence shown here is derived from an EMBL/GenBank/DDBJ whole genome shotgun (WGS) entry which is preliminary data.</text>
</comment>
<dbReference type="InterPro" id="IPR003489">
    <property type="entry name" value="RHF/RaiA"/>
</dbReference>
<evidence type="ECO:0000313" key="7">
    <source>
        <dbReference type="Proteomes" id="UP000054662"/>
    </source>
</evidence>
<dbReference type="PANTHER" id="PTHR33231:SF1">
    <property type="entry name" value="30S RIBOSOMAL PROTEIN"/>
    <property type="match status" value="1"/>
</dbReference>
<dbReference type="InterPro" id="IPR050574">
    <property type="entry name" value="HPF/YfiA_ribosome-assoc"/>
</dbReference>
<dbReference type="EMBL" id="LNZC01000011">
    <property type="protein sequence ID" value="KTD80151.1"/>
    <property type="molecule type" value="Genomic_DNA"/>
</dbReference>
<dbReference type="STRING" id="45076.Lwor_1059"/>
<dbReference type="RefSeq" id="WP_058492877.1">
    <property type="nucleotide sequence ID" value="NZ_CBCRUR010000009.1"/>
</dbReference>
<dbReference type="Proteomes" id="UP000054662">
    <property type="component" value="Unassembled WGS sequence"/>
</dbReference>
<dbReference type="PATRIC" id="fig|45076.6.peg.1153"/>
<dbReference type="GO" id="GO:0022627">
    <property type="term" value="C:cytosolic small ribosomal subunit"/>
    <property type="evidence" value="ECO:0007669"/>
    <property type="project" value="TreeGrafter"/>
</dbReference>
<accession>A0A0W1AFL1</accession>
<evidence type="ECO:0000256" key="2">
    <source>
        <dbReference type="ARBA" id="ARBA00038434"/>
    </source>
</evidence>
<dbReference type="GO" id="GO:0045900">
    <property type="term" value="P:negative regulation of translational elongation"/>
    <property type="evidence" value="ECO:0007669"/>
    <property type="project" value="TreeGrafter"/>
</dbReference>
<evidence type="ECO:0000256" key="3">
    <source>
        <dbReference type="ARBA" id="ARBA00038695"/>
    </source>
</evidence>
<dbReference type="CDD" id="cd00552">
    <property type="entry name" value="RaiA"/>
    <property type="match status" value="1"/>
</dbReference>
<evidence type="ECO:0000256" key="4">
    <source>
        <dbReference type="ARBA" id="ARBA00041148"/>
    </source>
</evidence>
<dbReference type="NCBIfam" id="TIGR00741">
    <property type="entry name" value="yfiA"/>
    <property type="match status" value="1"/>
</dbReference>
<dbReference type="FunFam" id="3.30.160.100:FF:000001">
    <property type="entry name" value="Ribosome hibernation promoting factor"/>
    <property type="match status" value="1"/>
</dbReference>
<reference evidence="6 7" key="1">
    <citation type="submission" date="2015-11" db="EMBL/GenBank/DDBJ databases">
        <title>Genomic analysis of 38 Legionella species identifies large and diverse effector repertoires.</title>
        <authorList>
            <person name="Burstein D."/>
            <person name="Amaro F."/>
            <person name="Zusman T."/>
            <person name="Lifshitz Z."/>
            <person name="Cohen O."/>
            <person name="Gilbert J.A."/>
            <person name="Pupko T."/>
            <person name="Shuman H.A."/>
            <person name="Segal G."/>
        </authorList>
    </citation>
    <scope>NUCLEOTIDE SEQUENCE [LARGE SCALE GENOMIC DNA]</scope>
    <source>
        <strain evidence="6 7">ATCC 49508</strain>
    </source>
</reference>
<dbReference type="Pfam" id="PF02482">
    <property type="entry name" value="Ribosomal_S30AE"/>
    <property type="match status" value="1"/>
</dbReference>
<comment type="similarity">
    <text evidence="2">Belongs to the HPF/YfiA ribosome-associated protein family. Short HPF subfamily.</text>
</comment>
<dbReference type="PANTHER" id="PTHR33231">
    <property type="entry name" value="30S RIBOSOMAL PROTEIN"/>
    <property type="match status" value="1"/>
</dbReference>